<accession>A0ABW4RXG4</accession>
<dbReference type="SMART" id="SM00460">
    <property type="entry name" value="TGc"/>
    <property type="match status" value="1"/>
</dbReference>
<dbReference type="InterPro" id="IPR013589">
    <property type="entry name" value="Bac_transglu_N"/>
</dbReference>
<sequence>MTIRVALHHATTYRFDQPVKIYPHTVRLRPAPHTRTPISAYKLTVTPQNHFLNWQQDPFGNYMARLVFPEPAEELSITVDLVADMTVINPFDFFLEDWAEHFPFSYPDELAHDLSPYLHQVGADDRDDNPTGAGHSAGDAVDEFIARTITPQGLTDGSTRTVDFLWALNQAVRQEVAYTVRMEPGVQSPGETLANRLGSCRDSAWLLVSVLRRFGLAARFVSGYLVQLTADEKPLDGPAGPSEDFTDLHAWAEVYVPGAGWIGLDATSGLFCGEGHIPLSATPHPSSAAAITGATGIAQVDFSFANTVTRIHEDPRVTLPYTEQQWAEADAMGEFVDRRLAAGDVRLTMGGEPTFVSAGDTSSPQWETAADGEEKRQLATRLADRLRERWARGGITQHGQGKWYPGEPLPRWQIELAWRRDGQPLWRDQSLLDDPWAPPSLPEDPAERAEASRRLAEAVAKQLGIPADLVVAAHEDPAEAVLAEARQPWGEPPTLDVDPADPALADEAGRASLAARLDAGAGLPRGHVIPLYVDEDSGGWATTRWRTRRGHLFLIGGTSPLGLRLPLDSVAWSPTPDITRNHDGDSSRGLQVDLPEGVVPAVVGDVESAPRTALDVEERDGHLFCFLPPLDRLDDAVRLVAAVEAACAETGLHVVLEGYPLPSDDRLEKMSVTPDPGVVEVNVAPTTSWAALREQTVELYEDARASGLGTEKFDLDGTHTGTGGGNHVTLGGASVADSPLLRRPDLLRSLLTFWQHHPALSYVFNGKFIGPTSQSPRVDEGRHENLYELEIAFDELAAMVADPEVEHDLARVVADDWRFDEDPEERIERQRRTQPWLTDRLLRHLLTDITGNTHRSEFCIDKLYSPDSRTGRLGILEMRGFEMPPHARMAMVQKLLVRALVARFWEQPYAAPLVRWGTRLHDRFLLPAFASADLRDVVEQINAHFADAPDAVRFKEAWFRPFLEFRFPRLGEVHLGGIHLELRQAIEPWQVLGEEVHLGGTSRYVDSSVERVQVSAVGLVEGRHVVTCNGVPVPMVPMPTSGWGLAGNDFPDGRVGGVRYRAWAPPSALHPTIGVHSPLQFDVVDTWNQTSLGGFTYHVVHPGGRSYDTYPVNAAEAESRRSNRFVASTTTGRVDTSAWPSVMNPVVGDPSEYAVTLDLRRFSRGQR</sequence>
<dbReference type="InterPro" id="IPR002931">
    <property type="entry name" value="Transglutaminase-like"/>
</dbReference>
<evidence type="ECO:0000313" key="4">
    <source>
        <dbReference type="Proteomes" id="UP001597326"/>
    </source>
</evidence>
<reference evidence="4" key="1">
    <citation type="journal article" date="2019" name="Int. J. Syst. Evol. Microbiol.">
        <title>The Global Catalogue of Microorganisms (GCM) 10K type strain sequencing project: providing services to taxonomists for standard genome sequencing and annotation.</title>
        <authorList>
            <consortium name="The Broad Institute Genomics Platform"/>
            <consortium name="The Broad Institute Genome Sequencing Center for Infectious Disease"/>
            <person name="Wu L."/>
            <person name="Ma J."/>
        </authorList>
    </citation>
    <scope>NUCLEOTIDE SEQUENCE [LARGE SCALE GENOMIC DNA]</scope>
    <source>
        <strain evidence="4">CAIM 431</strain>
    </source>
</reference>
<dbReference type="Proteomes" id="UP001597326">
    <property type="component" value="Unassembled WGS sequence"/>
</dbReference>
<comment type="caution">
    <text evidence="3">The sequence shown here is derived from an EMBL/GenBank/DDBJ whole genome shotgun (WGS) entry which is preliminary data.</text>
</comment>
<organism evidence="3 4">
    <name type="scientific">Luteococcus peritonei</name>
    <dbReference type="NCBI Taxonomy" id="88874"/>
    <lineage>
        <taxon>Bacteria</taxon>
        <taxon>Bacillati</taxon>
        <taxon>Actinomycetota</taxon>
        <taxon>Actinomycetes</taxon>
        <taxon>Propionibacteriales</taxon>
        <taxon>Propionibacteriaceae</taxon>
        <taxon>Luteococcus</taxon>
    </lineage>
</organism>
<gene>
    <name evidence="3" type="ORF">ACFSCS_09130</name>
</gene>
<dbReference type="InterPro" id="IPR018667">
    <property type="entry name" value="DUF2126"/>
</dbReference>
<dbReference type="Gene3D" id="3.10.620.30">
    <property type="match status" value="1"/>
</dbReference>
<dbReference type="Pfam" id="PF09899">
    <property type="entry name" value="DUF2126"/>
    <property type="match status" value="2"/>
</dbReference>
<dbReference type="PANTHER" id="PTHR33490:SF1">
    <property type="entry name" value="SLL1233 PROTEIN"/>
    <property type="match status" value="1"/>
</dbReference>
<feature type="region of interest" description="Disordered" evidence="1">
    <location>
        <begin position="429"/>
        <end position="448"/>
    </location>
</feature>
<dbReference type="EMBL" id="JBHUFZ010000019">
    <property type="protein sequence ID" value="MFD1890340.1"/>
    <property type="molecule type" value="Genomic_DNA"/>
</dbReference>
<evidence type="ECO:0000256" key="1">
    <source>
        <dbReference type="SAM" id="MobiDB-lite"/>
    </source>
</evidence>
<dbReference type="Pfam" id="PF08379">
    <property type="entry name" value="Bact_transglu_N"/>
    <property type="match status" value="1"/>
</dbReference>
<keyword evidence="4" id="KW-1185">Reference proteome</keyword>
<name>A0ABW4RXG4_9ACTN</name>
<protein>
    <submittedName>
        <fullName evidence="3">DUF2126 domain-containing protein</fullName>
    </submittedName>
</protein>
<dbReference type="SUPFAM" id="SSF54001">
    <property type="entry name" value="Cysteine proteinases"/>
    <property type="match status" value="1"/>
</dbReference>
<dbReference type="PANTHER" id="PTHR33490">
    <property type="entry name" value="BLR5614 PROTEIN-RELATED"/>
    <property type="match status" value="1"/>
</dbReference>
<evidence type="ECO:0000313" key="3">
    <source>
        <dbReference type="EMBL" id="MFD1890340.1"/>
    </source>
</evidence>
<dbReference type="Pfam" id="PF01841">
    <property type="entry name" value="Transglut_core"/>
    <property type="match status" value="1"/>
</dbReference>
<dbReference type="RefSeq" id="WP_343874627.1">
    <property type="nucleotide sequence ID" value="NZ_BAAAIX010000027.1"/>
</dbReference>
<dbReference type="InterPro" id="IPR038765">
    <property type="entry name" value="Papain-like_cys_pep_sf"/>
</dbReference>
<feature type="domain" description="Transglutaminase-like" evidence="2">
    <location>
        <begin position="192"/>
        <end position="268"/>
    </location>
</feature>
<proteinExistence type="predicted"/>
<evidence type="ECO:0000259" key="2">
    <source>
        <dbReference type="SMART" id="SM00460"/>
    </source>
</evidence>